<evidence type="ECO:0000313" key="2">
    <source>
        <dbReference type="Proteomes" id="UP001165289"/>
    </source>
</evidence>
<name>A0AAV7JGN9_9METZ</name>
<accession>A0AAV7JGN9</accession>
<organism evidence="1 2">
    <name type="scientific">Oopsacas minuta</name>
    <dbReference type="NCBI Taxonomy" id="111878"/>
    <lineage>
        <taxon>Eukaryota</taxon>
        <taxon>Metazoa</taxon>
        <taxon>Porifera</taxon>
        <taxon>Hexactinellida</taxon>
        <taxon>Hexasterophora</taxon>
        <taxon>Lyssacinosida</taxon>
        <taxon>Leucopsacidae</taxon>
        <taxon>Oopsacas</taxon>
    </lineage>
</organism>
<evidence type="ECO:0000313" key="1">
    <source>
        <dbReference type="EMBL" id="KAI6647967.1"/>
    </source>
</evidence>
<gene>
    <name evidence="1" type="ORF">LOD99_8295</name>
</gene>
<proteinExistence type="predicted"/>
<keyword evidence="2" id="KW-1185">Reference proteome</keyword>
<reference evidence="1 2" key="1">
    <citation type="journal article" date="2023" name="BMC Biol.">
        <title>The compact genome of the sponge Oopsacas minuta (Hexactinellida) is lacking key metazoan core genes.</title>
        <authorList>
            <person name="Santini S."/>
            <person name="Schenkelaars Q."/>
            <person name="Jourda C."/>
            <person name="Duchesne M."/>
            <person name="Belahbib H."/>
            <person name="Rocher C."/>
            <person name="Selva M."/>
            <person name="Riesgo A."/>
            <person name="Vervoort M."/>
            <person name="Leys S.P."/>
            <person name="Kodjabachian L."/>
            <person name="Le Bivic A."/>
            <person name="Borchiellini C."/>
            <person name="Claverie J.M."/>
            <person name="Renard E."/>
        </authorList>
    </citation>
    <scope>NUCLEOTIDE SEQUENCE [LARGE SCALE GENOMIC DNA]</scope>
    <source>
        <strain evidence="1">SPO-2</strain>
    </source>
</reference>
<dbReference type="AlphaFoldDB" id="A0AAV7JGN9"/>
<dbReference type="EMBL" id="JAKMXF010000334">
    <property type="protein sequence ID" value="KAI6647967.1"/>
    <property type="molecule type" value="Genomic_DNA"/>
</dbReference>
<sequence length="143" mass="17195">MWLFEWPTKVYHLENVTNDWVMKKPHLSSLCEKCRNDGVHCLTGFSLKPDTEQPHRTKLHNEYNDEYRNRYMIHFGKQLNLVKHDIIIEPLFIQDLFDCLWVYLSREERSEFKNALNIAAAKWEQKNSGNLVRMCRAVLRQTQ</sequence>
<protein>
    <submittedName>
        <fullName evidence="1">Uncharacterized protein</fullName>
    </submittedName>
</protein>
<dbReference type="Proteomes" id="UP001165289">
    <property type="component" value="Unassembled WGS sequence"/>
</dbReference>
<comment type="caution">
    <text evidence="1">The sequence shown here is derived from an EMBL/GenBank/DDBJ whole genome shotgun (WGS) entry which is preliminary data.</text>
</comment>